<dbReference type="InterPro" id="IPR000700">
    <property type="entry name" value="PAS-assoc_C"/>
</dbReference>
<dbReference type="Pfam" id="PF13188">
    <property type="entry name" value="PAS_8"/>
    <property type="match status" value="1"/>
</dbReference>
<dbReference type="InterPro" id="IPR036890">
    <property type="entry name" value="HATPase_C_sf"/>
</dbReference>
<dbReference type="Gene3D" id="3.40.50.2300">
    <property type="match status" value="1"/>
</dbReference>
<dbReference type="InterPro" id="IPR001789">
    <property type="entry name" value="Sig_transdc_resp-reg_receiver"/>
</dbReference>
<feature type="domain" description="Response regulatory" evidence="9">
    <location>
        <begin position="642"/>
        <end position="775"/>
    </location>
</feature>
<dbReference type="EMBL" id="JAHFXS010001431">
    <property type="protein sequence ID" value="KAG9977556.1"/>
    <property type="molecule type" value="Genomic_DNA"/>
</dbReference>
<keyword evidence="13" id="KW-1185">Reference proteome</keyword>
<dbReference type="PROSITE" id="PS50112">
    <property type="entry name" value="PAS"/>
    <property type="match status" value="2"/>
</dbReference>
<evidence type="ECO:0000259" key="11">
    <source>
        <dbReference type="PROSITE" id="PS50113"/>
    </source>
</evidence>
<dbReference type="AlphaFoldDB" id="A0A9P8FPU3"/>
<feature type="domain" description="PAC" evidence="11">
    <location>
        <begin position="127"/>
        <end position="177"/>
    </location>
</feature>
<dbReference type="CDD" id="cd00082">
    <property type="entry name" value="HisKA"/>
    <property type="match status" value="1"/>
</dbReference>
<dbReference type="SUPFAM" id="SSF52172">
    <property type="entry name" value="CheY-like"/>
    <property type="match status" value="1"/>
</dbReference>
<evidence type="ECO:0000256" key="6">
    <source>
        <dbReference type="PROSITE-ProRule" id="PRU00169"/>
    </source>
</evidence>
<dbReference type="SUPFAM" id="SSF47384">
    <property type="entry name" value="Homodimeric domain of signal transducing histidine kinase"/>
    <property type="match status" value="1"/>
</dbReference>
<dbReference type="Gene3D" id="3.30.565.10">
    <property type="entry name" value="Histidine kinase-like ATPase, C-terminal domain"/>
    <property type="match status" value="1"/>
</dbReference>
<dbReference type="PROSITE" id="PS50110">
    <property type="entry name" value="RESPONSE_REGULATORY"/>
    <property type="match status" value="1"/>
</dbReference>
<dbReference type="InterPro" id="IPR003661">
    <property type="entry name" value="HisK_dim/P_dom"/>
</dbReference>
<dbReference type="InterPro" id="IPR004358">
    <property type="entry name" value="Sig_transdc_His_kin-like_C"/>
</dbReference>
<dbReference type="PROSITE" id="PS50109">
    <property type="entry name" value="HIS_KIN"/>
    <property type="match status" value="1"/>
</dbReference>
<evidence type="ECO:0000259" key="8">
    <source>
        <dbReference type="PROSITE" id="PS50109"/>
    </source>
</evidence>
<gene>
    <name evidence="12" type="ORF">KCU98_g9987</name>
</gene>
<dbReference type="SUPFAM" id="SSF55874">
    <property type="entry name" value="ATPase domain of HSP90 chaperone/DNA topoisomerase II/histidine kinase"/>
    <property type="match status" value="1"/>
</dbReference>
<dbReference type="GO" id="GO:0000155">
    <property type="term" value="F:phosphorelay sensor kinase activity"/>
    <property type="evidence" value="ECO:0007669"/>
    <property type="project" value="InterPro"/>
</dbReference>
<keyword evidence="4" id="KW-0808">Transferase</keyword>
<dbReference type="GO" id="GO:0009927">
    <property type="term" value="F:histidine phosphotransfer kinase activity"/>
    <property type="evidence" value="ECO:0007669"/>
    <property type="project" value="TreeGrafter"/>
</dbReference>
<dbReference type="SMART" id="SM00388">
    <property type="entry name" value="HisKA"/>
    <property type="match status" value="1"/>
</dbReference>
<evidence type="ECO:0000256" key="3">
    <source>
        <dbReference type="ARBA" id="ARBA00022553"/>
    </source>
</evidence>
<reference evidence="12" key="2">
    <citation type="submission" date="2021-08" db="EMBL/GenBank/DDBJ databases">
        <authorList>
            <person name="Gostincar C."/>
            <person name="Sun X."/>
            <person name="Song Z."/>
            <person name="Gunde-Cimerman N."/>
        </authorList>
    </citation>
    <scope>NUCLEOTIDE SEQUENCE</scope>
    <source>
        <strain evidence="12">EXF-9298</strain>
    </source>
</reference>
<evidence type="ECO:0000256" key="2">
    <source>
        <dbReference type="ARBA" id="ARBA00012438"/>
    </source>
</evidence>
<evidence type="ECO:0000313" key="13">
    <source>
        <dbReference type="Proteomes" id="UP000729357"/>
    </source>
</evidence>
<evidence type="ECO:0000256" key="1">
    <source>
        <dbReference type="ARBA" id="ARBA00000085"/>
    </source>
</evidence>
<dbReference type="InterPro" id="IPR005467">
    <property type="entry name" value="His_kinase_dom"/>
</dbReference>
<dbReference type="Pfam" id="PF02518">
    <property type="entry name" value="HATPase_c"/>
    <property type="match status" value="1"/>
</dbReference>
<evidence type="ECO:0000313" key="12">
    <source>
        <dbReference type="EMBL" id="KAG9977556.1"/>
    </source>
</evidence>
<dbReference type="InterPro" id="IPR003594">
    <property type="entry name" value="HATPase_dom"/>
</dbReference>
<sequence length="782" mass="87409">MVFGLSTRDAFDGLYQDWVLRLQREFSDIVASILSTQEAARKKRETARRQRLESEVQRKEAELTALRVERITKVVELANVAIFERDLNGRLVFANDAFYKLVSTHEDQSEKMSFLPTKHWDALLRGESQTFELRFRNGTWGLCSALPTRNQEGQIDAVIGVITNIESQKRAEQEARAKVDALEKARTAERRYFRFMEIIPSGIAVADPAGQVRYATEAWFEMSGHRRCQFDQIRWLDIIHEEDLELVESKFLELSLGSQPLEFQFRVRQPWINPAGENCGSAWMLCNALPELTDDGSVERVVSSLTGISHLKWAENLNFSRVEEANESRKHALAFIDMTSHEIRNPLGAVIHCADSVSECLAELKILLPDQENRSLEANIGPATDYQHPTQLIDAGVDAINTILSCSEHMTNIITDTLTLSKLDANLLRISPSTVRSVCMLQDIQKMFEVEAKRLGVNLSTIVDSSLAAQGAEWMTIDTGRVMQILINLGPKDVTVRVGASKTRPLDLPVDFTIARALQDSIYDTAEFSENTCYLWFTVEDTGIGMNSEEQNRIFSRFAQGSIRTHKTYGGSGLGLFISRTLSELQGGEIGVSSEPEKGSTFAFFVKAHTTSPPQVQENGNGVSRLPSPATHDLKPGKIPISVLIVEDNAVNQRVLQRSLKVKGYVTYVANHGQEALDFLRTTKLWKGNETSPTAPEIDVVLMDVEMPVMDGLECARNIRNYQRTGEMRSNLPIIAASANARAEQVQLALEAGMDDSITKPFRIPELTPKIDSFAAWARAQG</sequence>
<evidence type="ECO:0000259" key="9">
    <source>
        <dbReference type="PROSITE" id="PS50110"/>
    </source>
</evidence>
<feature type="non-terminal residue" evidence="12">
    <location>
        <position position="1"/>
    </location>
</feature>
<dbReference type="PRINTS" id="PR00344">
    <property type="entry name" value="BCTRLSENSOR"/>
</dbReference>
<evidence type="ECO:0000256" key="7">
    <source>
        <dbReference type="SAM" id="Coils"/>
    </source>
</evidence>
<comment type="catalytic activity">
    <reaction evidence="1">
        <text>ATP + protein L-histidine = ADP + protein N-phospho-L-histidine.</text>
        <dbReference type="EC" id="2.7.13.3"/>
    </reaction>
</comment>
<dbReference type="SMART" id="SM00387">
    <property type="entry name" value="HATPase_c"/>
    <property type="match status" value="1"/>
</dbReference>
<dbReference type="CDD" id="cd00130">
    <property type="entry name" value="PAS"/>
    <property type="match status" value="2"/>
</dbReference>
<feature type="domain" description="Histidine kinase" evidence="8">
    <location>
        <begin position="338"/>
        <end position="610"/>
    </location>
</feature>
<evidence type="ECO:0000256" key="4">
    <source>
        <dbReference type="ARBA" id="ARBA00022679"/>
    </source>
</evidence>
<evidence type="ECO:0000256" key="5">
    <source>
        <dbReference type="ARBA" id="ARBA00022777"/>
    </source>
</evidence>
<dbReference type="PROSITE" id="PS50113">
    <property type="entry name" value="PAC"/>
    <property type="match status" value="1"/>
</dbReference>
<name>A0A9P8FPU3_AURME</name>
<accession>A0A9P8FPU3</accession>
<dbReference type="PANTHER" id="PTHR43047">
    <property type="entry name" value="TWO-COMPONENT HISTIDINE PROTEIN KINASE"/>
    <property type="match status" value="1"/>
</dbReference>
<protein>
    <recommendedName>
        <fullName evidence="2">histidine kinase</fullName>
        <ecNumber evidence="2">2.7.13.3</ecNumber>
    </recommendedName>
</protein>
<dbReference type="Gene3D" id="3.30.450.20">
    <property type="entry name" value="PAS domain"/>
    <property type="match status" value="2"/>
</dbReference>
<keyword evidence="7" id="KW-0175">Coiled coil</keyword>
<proteinExistence type="predicted"/>
<dbReference type="CDD" id="cd17546">
    <property type="entry name" value="REC_hyHK_CKI1_RcsC-like"/>
    <property type="match status" value="1"/>
</dbReference>
<dbReference type="SMART" id="SM00448">
    <property type="entry name" value="REC"/>
    <property type="match status" value="1"/>
</dbReference>
<dbReference type="SUPFAM" id="SSF55785">
    <property type="entry name" value="PYP-like sensor domain (PAS domain)"/>
    <property type="match status" value="2"/>
</dbReference>
<keyword evidence="5 12" id="KW-0418">Kinase</keyword>
<evidence type="ECO:0000259" key="10">
    <source>
        <dbReference type="PROSITE" id="PS50112"/>
    </source>
</evidence>
<dbReference type="EC" id="2.7.13.3" evidence="2"/>
<dbReference type="InterPro" id="IPR011006">
    <property type="entry name" value="CheY-like_superfamily"/>
</dbReference>
<feature type="modified residue" description="4-aspartylphosphate" evidence="6">
    <location>
        <position position="704"/>
    </location>
</feature>
<dbReference type="Pfam" id="PF00072">
    <property type="entry name" value="Response_reg"/>
    <property type="match status" value="1"/>
</dbReference>
<dbReference type="InterPro" id="IPR036097">
    <property type="entry name" value="HisK_dim/P_sf"/>
</dbReference>
<dbReference type="Proteomes" id="UP000729357">
    <property type="component" value="Unassembled WGS sequence"/>
</dbReference>
<feature type="coiled-coil region" evidence="7">
    <location>
        <begin position="42"/>
        <end position="69"/>
    </location>
</feature>
<dbReference type="InterPro" id="IPR000014">
    <property type="entry name" value="PAS"/>
</dbReference>
<comment type="caution">
    <text evidence="12">The sequence shown here is derived from an EMBL/GenBank/DDBJ whole genome shotgun (WGS) entry which is preliminary data.</text>
</comment>
<dbReference type="Gene3D" id="1.10.287.130">
    <property type="match status" value="1"/>
</dbReference>
<dbReference type="PANTHER" id="PTHR43047:SF72">
    <property type="entry name" value="OSMOSENSING HISTIDINE PROTEIN KINASE SLN1"/>
    <property type="match status" value="1"/>
</dbReference>
<reference evidence="12" key="1">
    <citation type="journal article" date="2021" name="J Fungi (Basel)">
        <title>Virulence traits and population genomics of the black yeast Aureobasidium melanogenum.</title>
        <authorList>
            <person name="Cernosa A."/>
            <person name="Sun X."/>
            <person name="Gostincar C."/>
            <person name="Fang C."/>
            <person name="Gunde-Cimerman N."/>
            <person name="Song Z."/>
        </authorList>
    </citation>
    <scope>NUCLEOTIDE SEQUENCE</scope>
    <source>
        <strain evidence="12">EXF-9298</strain>
    </source>
</reference>
<dbReference type="InterPro" id="IPR013655">
    <property type="entry name" value="PAS_fold_3"/>
</dbReference>
<keyword evidence="3 6" id="KW-0597">Phosphoprotein</keyword>
<feature type="domain" description="PAS" evidence="10">
    <location>
        <begin position="188"/>
        <end position="259"/>
    </location>
</feature>
<dbReference type="InterPro" id="IPR035965">
    <property type="entry name" value="PAS-like_dom_sf"/>
</dbReference>
<feature type="domain" description="PAS" evidence="10">
    <location>
        <begin position="67"/>
        <end position="108"/>
    </location>
</feature>
<dbReference type="Pfam" id="PF08447">
    <property type="entry name" value="PAS_3"/>
    <property type="match status" value="1"/>
</dbReference>
<dbReference type="SMART" id="SM00091">
    <property type="entry name" value="PAS"/>
    <property type="match status" value="2"/>
</dbReference>
<dbReference type="GO" id="GO:0005886">
    <property type="term" value="C:plasma membrane"/>
    <property type="evidence" value="ECO:0007669"/>
    <property type="project" value="TreeGrafter"/>
</dbReference>
<organism evidence="12 13">
    <name type="scientific">Aureobasidium melanogenum</name>
    <name type="common">Aureobasidium pullulans var. melanogenum</name>
    <dbReference type="NCBI Taxonomy" id="46634"/>
    <lineage>
        <taxon>Eukaryota</taxon>
        <taxon>Fungi</taxon>
        <taxon>Dikarya</taxon>
        <taxon>Ascomycota</taxon>
        <taxon>Pezizomycotina</taxon>
        <taxon>Dothideomycetes</taxon>
        <taxon>Dothideomycetidae</taxon>
        <taxon>Dothideales</taxon>
        <taxon>Saccotheciaceae</taxon>
        <taxon>Aureobasidium</taxon>
    </lineage>
</organism>